<dbReference type="Proteomes" id="UP001159915">
    <property type="component" value="Unassembled WGS sequence"/>
</dbReference>
<gene>
    <name evidence="2" type="ORF">N5C10_17705</name>
</gene>
<dbReference type="InterPro" id="IPR011528">
    <property type="entry name" value="NERD"/>
</dbReference>
<dbReference type="Pfam" id="PF08378">
    <property type="entry name" value="NERD"/>
    <property type="match status" value="1"/>
</dbReference>
<reference evidence="2" key="1">
    <citation type="submission" date="2022-09" db="EMBL/GenBank/DDBJ databases">
        <title>Intensive care unit water sources are persistently colonized with multi-drug resistant bacteria and are the site of extensive horizontal gene transfer of antibiotic resistance genes.</title>
        <authorList>
            <person name="Diorio-Toth L."/>
        </authorList>
    </citation>
    <scope>NUCLEOTIDE SEQUENCE</scope>
    <source>
        <strain evidence="2">GD03920</strain>
    </source>
</reference>
<comment type="caution">
    <text evidence="2">The sequence shown here is derived from an EMBL/GenBank/DDBJ whole genome shotgun (WGS) entry which is preliminary data.</text>
</comment>
<protein>
    <submittedName>
        <fullName evidence="2">NERD domain-containing protein</fullName>
    </submittedName>
</protein>
<dbReference type="RefSeq" id="WP_228738260.1">
    <property type="nucleotide sequence ID" value="NZ_JAOCBE010000002.1"/>
</dbReference>
<evidence type="ECO:0000313" key="2">
    <source>
        <dbReference type="EMBL" id="MDH0970985.1"/>
    </source>
</evidence>
<evidence type="ECO:0000313" key="3">
    <source>
        <dbReference type="Proteomes" id="UP001159915"/>
    </source>
</evidence>
<dbReference type="EMBL" id="JAOCBE010000002">
    <property type="protein sequence ID" value="MDH0970985.1"/>
    <property type="molecule type" value="Genomic_DNA"/>
</dbReference>
<organism evidence="2 3">
    <name type="scientific">Acinetobacter johnsonii</name>
    <dbReference type="NCBI Taxonomy" id="40214"/>
    <lineage>
        <taxon>Bacteria</taxon>
        <taxon>Pseudomonadati</taxon>
        <taxon>Pseudomonadota</taxon>
        <taxon>Gammaproteobacteria</taxon>
        <taxon>Moraxellales</taxon>
        <taxon>Moraxellaceae</taxon>
        <taxon>Acinetobacter</taxon>
    </lineage>
</organism>
<sequence>MQKQDILNKESFNMKVTYPETGIYEHELKAIDKIKKVFDRGEKTKNWRAYAGFEFMHKNGKKAVAKGSSEKFEYDLLIITHANILVIEFKDWNGKEITKVAGKWYVGNKEQDSCPVAKNVKKMQIIVNKLKLCTRQISQNPYPIRILLS</sequence>
<name>A0AA42SRC4_ACIJO</name>
<proteinExistence type="predicted"/>
<feature type="domain" description="NERD" evidence="1">
    <location>
        <begin position="27"/>
        <end position="134"/>
    </location>
</feature>
<evidence type="ECO:0000259" key="1">
    <source>
        <dbReference type="Pfam" id="PF08378"/>
    </source>
</evidence>
<dbReference type="AlphaFoldDB" id="A0AA42SRC4"/>
<accession>A0AA42SRC4</accession>